<keyword evidence="3" id="KW-1185">Reference proteome</keyword>
<dbReference type="RefSeq" id="WP_008611494.1">
    <property type="nucleotide sequence ID" value="NZ_JH651379.1"/>
</dbReference>
<feature type="transmembrane region" description="Helical" evidence="1">
    <location>
        <begin position="113"/>
        <end position="130"/>
    </location>
</feature>
<feature type="transmembrane region" description="Helical" evidence="1">
    <location>
        <begin position="6"/>
        <end position="26"/>
    </location>
</feature>
<feature type="transmembrane region" description="Helical" evidence="1">
    <location>
        <begin position="83"/>
        <end position="101"/>
    </location>
</feature>
<protein>
    <recommendedName>
        <fullName evidence="4">DoxX protein</fullName>
    </recommendedName>
</protein>
<evidence type="ECO:0008006" key="4">
    <source>
        <dbReference type="Google" id="ProtNLM"/>
    </source>
</evidence>
<dbReference type="eggNOG" id="ENOG5032SHJ">
    <property type="taxonomic scope" value="Bacteria"/>
</dbReference>
<feature type="transmembrane region" description="Helical" evidence="1">
    <location>
        <begin position="47"/>
        <end position="77"/>
    </location>
</feature>
<name>I3C3Y4_9FLAO</name>
<gene>
    <name evidence="2" type="ORF">JoomaDRAFT_1311</name>
</gene>
<dbReference type="Proteomes" id="UP000004690">
    <property type="component" value="Unassembled WGS sequence"/>
</dbReference>
<keyword evidence="1" id="KW-1133">Transmembrane helix</keyword>
<sequence length="131" mass="14883">MNAYFNLLPQLSLLLFIAITFLFSFYDKISDWSGTISFLKQHFKGTFVKSIVPLTLFLITILELLAGIFSIIGIYNVLSGDKYFAILSCIISLLVLFIFLIGQRIAKDFDGAMKITVYIIPVVFCFYLLVN</sequence>
<reference evidence="2 3" key="1">
    <citation type="submission" date="2012-02" db="EMBL/GenBank/DDBJ databases">
        <title>Improved High-Quality Draft genome of Joostella marina DSM 19592.</title>
        <authorList>
            <consortium name="US DOE Joint Genome Institute (JGI-PGF)"/>
            <person name="Lucas S."/>
            <person name="Copeland A."/>
            <person name="Lapidus A."/>
            <person name="Bruce D."/>
            <person name="Goodwin L."/>
            <person name="Pitluck S."/>
            <person name="Peters L."/>
            <person name="Chertkov O."/>
            <person name="Ovchinnikova G."/>
            <person name="Kyrpides N."/>
            <person name="Mavromatis K."/>
            <person name="Detter J.C."/>
            <person name="Han C."/>
            <person name="Land M."/>
            <person name="Hauser L."/>
            <person name="Markowitz V."/>
            <person name="Cheng J.-F."/>
            <person name="Hugenholtz P."/>
            <person name="Woyke T."/>
            <person name="Wu D."/>
            <person name="Tindall B."/>
            <person name="Brambilla E."/>
            <person name="Klenk H.-P."/>
            <person name="Eisen J.A."/>
        </authorList>
    </citation>
    <scope>NUCLEOTIDE SEQUENCE [LARGE SCALE GENOMIC DNA]</scope>
    <source>
        <strain evidence="2 3">DSM 19592</strain>
    </source>
</reference>
<accession>I3C3Y4</accession>
<dbReference type="AlphaFoldDB" id="I3C3Y4"/>
<dbReference type="STRING" id="926559.JoomaDRAFT_1311"/>
<evidence type="ECO:0000256" key="1">
    <source>
        <dbReference type="SAM" id="Phobius"/>
    </source>
</evidence>
<dbReference type="HOGENOM" id="CLU_157902_0_0_10"/>
<keyword evidence="1" id="KW-0812">Transmembrane</keyword>
<keyword evidence="1" id="KW-0472">Membrane</keyword>
<dbReference type="EMBL" id="JH651379">
    <property type="protein sequence ID" value="EIJ38327.1"/>
    <property type="molecule type" value="Genomic_DNA"/>
</dbReference>
<proteinExistence type="predicted"/>
<evidence type="ECO:0000313" key="3">
    <source>
        <dbReference type="Proteomes" id="UP000004690"/>
    </source>
</evidence>
<organism evidence="2 3">
    <name type="scientific">Galbibacter orientalis DSM 19592</name>
    <dbReference type="NCBI Taxonomy" id="926559"/>
    <lineage>
        <taxon>Bacteria</taxon>
        <taxon>Pseudomonadati</taxon>
        <taxon>Bacteroidota</taxon>
        <taxon>Flavobacteriia</taxon>
        <taxon>Flavobacteriales</taxon>
        <taxon>Flavobacteriaceae</taxon>
        <taxon>Galbibacter</taxon>
    </lineage>
</organism>
<evidence type="ECO:0000313" key="2">
    <source>
        <dbReference type="EMBL" id="EIJ38327.1"/>
    </source>
</evidence>
<dbReference type="OrthoDB" id="957977at2"/>